<dbReference type="OrthoDB" id="5850982at2759"/>
<proteinExistence type="predicted"/>
<dbReference type="Gene3D" id="2.40.70.10">
    <property type="entry name" value="Acid Proteases"/>
    <property type="match status" value="1"/>
</dbReference>
<dbReference type="EMBL" id="UYYB01029207">
    <property type="protein sequence ID" value="VDM73166.1"/>
    <property type="molecule type" value="Genomic_DNA"/>
</dbReference>
<dbReference type="AlphaFoldDB" id="A0A3P7ISV0"/>
<dbReference type="Proteomes" id="UP000270094">
    <property type="component" value="Unassembled WGS sequence"/>
</dbReference>
<dbReference type="SUPFAM" id="SSF50630">
    <property type="entry name" value="Acid proteases"/>
    <property type="match status" value="1"/>
</dbReference>
<dbReference type="InterPro" id="IPR033121">
    <property type="entry name" value="PEPTIDASE_A1"/>
</dbReference>
<accession>A0A3P7ISV0</accession>
<evidence type="ECO:0000313" key="2">
    <source>
        <dbReference type="EMBL" id="VDM73166.1"/>
    </source>
</evidence>
<organism evidence="2 3">
    <name type="scientific">Strongylus vulgaris</name>
    <name type="common">Blood worm</name>
    <dbReference type="NCBI Taxonomy" id="40348"/>
    <lineage>
        <taxon>Eukaryota</taxon>
        <taxon>Metazoa</taxon>
        <taxon>Ecdysozoa</taxon>
        <taxon>Nematoda</taxon>
        <taxon>Chromadorea</taxon>
        <taxon>Rhabditida</taxon>
        <taxon>Rhabditina</taxon>
        <taxon>Rhabditomorpha</taxon>
        <taxon>Strongyloidea</taxon>
        <taxon>Strongylidae</taxon>
        <taxon>Strongylus</taxon>
    </lineage>
</organism>
<dbReference type="InterPro" id="IPR021109">
    <property type="entry name" value="Peptidase_aspartic_dom_sf"/>
</dbReference>
<name>A0A3P7ISV0_STRVU</name>
<feature type="domain" description="Peptidase A1" evidence="1">
    <location>
        <begin position="18"/>
        <end position="75"/>
    </location>
</feature>
<evidence type="ECO:0000313" key="3">
    <source>
        <dbReference type="Proteomes" id="UP000270094"/>
    </source>
</evidence>
<dbReference type="Pfam" id="PF00026">
    <property type="entry name" value="Asp"/>
    <property type="match status" value="1"/>
</dbReference>
<gene>
    <name evidence="2" type="ORF">SVUK_LOCUS8164</name>
</gene>
<reference evidence="2 3" key="1">
    <citation type="submission" date="2018-11" db="EMBL/GenBank/DDBJ databases">
        <authorList>
            <consortium name="Pathogen Informatics"/>
        </authorList>
    </citation>
    <scope>NUCLEOTIDE SEQUENCE [LARGE SCALE GENOMIC DNA]</scope>
</reference>
<evidence type="ECO:0000259" key="1">
    <source>
        <dbReference type="Pfam" id="PF00026"/>
    </source>
</evidence>
<keyword evidence="3" id="KW-1185">Reference proteome</keyword>
<protein>
    <recommendedName>
        <fullName evidence="1">Peptidase A1 domain-containing protein</fullName>
    </recommendedName>
</protein>
<sequence length="92" mass="10323">MGDYKVMDRTRAEQDLYSLMVLPTAVADKMAKIANARPDRSMGIYFVDCNAKFPAIEIEAGLDTYTIRTSDLIIKIFLSMMDQDGLLLAVQL</sequence>